<dbReference type="AlphaFoldDB" id="A0A0D8IE99"/>
<keyword evidence="2" id="KW-0547">Nucleotide-binding</keyword>
<dbReference type="FunFam" id="3.40.50.300:FF:000134">
    <property type="entry name" value="Iron-enterobactin ABC transporter ATP-binding protein"/>
    <property type="match status" value="1"/>
</dbReference>
<dbReference type="KEGG" id="cace:CACET_c08730"/>
<evidence type="ECO:0000256" key="1">
    <source>
        <dbReference type="ARBA" id="ARBA00022448"/>
    </source>
</evidence>
<keyword evidence="1" id="KW-0813">Transport</keyword>
<dbReference type="SMART" id="SM00382">
    <property type="entry name" value="AAA"/>
    <property type="match status" value="1"/>
</dbReference>
<keyword evidence="5" id="KW-1185">Reference proteome</keyword>
<dbReference type="PANTHER" id="PTHR42734:SF19">
    <property type="entry name" value="IRON COMPOUNDS ABC TRANSPORTER, ATP-BINDING PROTEIN"/>
    <property type="match status" value="1"/>
</dbReference>
<dbReference type="InterPro" id="IPR003593">
    <property type="entry name" value="AAA+_ATPase"/>
</dbReference>
<dbReference type="Pfam" id="PF00005">
    <property type="entry name" value="ABC_tran"/>
    <property type="match status" value="1"/>
</dbReference>
<dbReference type="STRING" id="84022.CACET_c08730"/>
<dbReference type="InterPro" id="IPR027417">
    <property type="entry name" value="P-loop_NTPase"/>
</dbReference>
<dbReference type="CDD" id="cd03214">
    <property type="entry name" value="ABC_Iron-Siderophores_B12_Hemin"/>
    <property type="match status" value="1"/>
</dbReference>
<dbReference type="OrthoDB" id="9799337at2"/>
<name>A0A0D8IE99_9CLOT</name>
<dbReference type="RefSeq" id="WP_044823473.1">
    <property type="nucleotide sequence ID" value="NZ_CP009687.1"/>
</dbReference>
<dbReference type="Gene3D" id="3.40.50.300">
    <property type="entry name" value="P-loop containing nucleotide triphosphate hydrolases"/>
    <property type="match status" value="1"/>
</dbReference>
<dbReference type="GO" id="GO:0005524">
    <property type="term" value="F:ATP binding"/>
    <property type="evidence" value="ECO:0007669"/>
    <property type="project" value="UniProtKB-KW"/>
</dbReference>
<gene>
    <name evidence="4" type="ORF">CACET_c08730</name>
</gene>
<evidence type="ECO:0000313" key="4">
    <source>
        <dbReference type="EMBL" id="AKL94381.1"/>
    </source>
</evidence>
<dbReference type="SUPFAM" id="SSF52540">
    <property type="entry name" value="P-loop containing nucleoside triphosphate hydrolases"/>
    <property type="match status" value="1"/>
</dbReference>
<dbReference type="PROSITE" id="PS50893">
    <property type="entry name" value="ABC_TRANSPORTER_2"/>
    <property type="match status" value="1"/>
</dbReference>
<evidence type="ECO:0000256" key="2">
    <source>
        <dbReference type="ARBA" id="ARBA00022741"/>
    </source>
</evidence>
<dbReference type="PATRIC" id="fig|84022.5.peg.2453"/>
<evidence type="ECO:0000256" key="3">
    <source>
        <dbReference type="ARBA" id="ARBA00022840"/>
    </source>
</evidence>
<reference evidence="4 5" key="1">
    <citation type="submission" date="2014-10" db="EMBL/GenBank/DDBJ databases">
        <title>Genome sequence of Clostridium aceticum DSM 1496.</title>
        <authorList>
            <person name="Poehlein A."/>
            <person name="Schiel-Bengelsdorf B."/>
            <person name="Gottschalk G."/>
            <person name="Duerre P."/>
            <person name="Daniel R."/>
        </authorList>
    </citation>
    <scope>NUCLEOTIDE SEQUENCE [LARGE SCALE GENOMIC DNA]</scope>
    <source>
        <strain evidence="4 5">DSM 1496</strain>
    </source>
</reference>
<dbReference type="Proteomes" id="UP000035704">
    <property type="component" value="Chromosome"/>
</dbReference>
<accession>A0A0D8IE99</accession>
<keyword evidence="3" id="KW-0067">ATP-binding</keyword>
<proteinExistence type="predicted"/>
<dbReference type="GO" id="GO:0016887">
    <property type="term" value="F:ATP hydrolysis activity"/>
    <property type="evidence" value="ECO:0007669"/>
    <property type="project" value="InterPro"/>
</dbReference>
<dbReference type="InterPro" id="IPR050153">
    <property type="entry name" value="Metal_Ion_Import_ABC"/>
</dbReference>
<dbReference type="PANTHER" id="PTHR42734">
    <property type="entry name" value="METAL TRANSPORT SYSTEM ATP-BINDING PROTEIN TM_0124-RELATED"/>
    <property type="match status" value="1"/>
</dbReference>
<evidence type="ECO:0000313" key="5">
    <source>
        <dbReference type="Proteomes" id="UP000035704"/>
    </source>
</evidence>
<dbReference type="InterPro" id="IPR003439">
    <property type="entry name" value="ABC_transporter-like_ATP-bd"/>
</dbReference>
<protein>
    <submittedName>
        <fullName evidence="4">ABC-type Fe3+-siderophore transport system, permease component</fullName>
    </submittedName>
</protein>
<organism evidence="4 5">
    <name type="scientific">Clostridium aceticum</name>
    <dbReference type="NCBI Taxonomy" id="84022"/>
    <lineage>
        <taxon>Bacteria</taxon>
        <taxon>Bacillati</taxon>
        <taxon>Bacillota</taxon>
        <taxon>Clostridia</taxon>
        <taxon>Eubacteriales</taxon>
        <taxon>Clostridiaceae</taxon>
        <taxon>Clostridium</taxon>
    </lineage>
</organism>
<sequence length="259" mass="29093">MNIAVRDLGFSYPKGKEVFRELNFDITQGRILSILGPNGAGKSTLLGCIAGLYTPKTGDILLEGKSYRRMSQREIACAIGFVPQNIIPSFNYSVLDYIVTGCAPRMGVFQKPKAAEYERAWKAIQAMGLEHIAEQSFMKISGGERQQVAIARVMVQKPSIILLDEPTSHLDFGNQMKVLEMMQRLRDEGYGVVMTTHNPDHVLLLDDQVTVLDRNGKLTFGMSQEILDEEFLFNLYGRKLRLFEIDELGRRVCVPQGIS</sequence>
<dbReference type="EMBL" id="CP009687">
    <property type="protein sequence ID" value="AKL94381.1"/>
    <property type="molecule type" value="Genomic_DNA"/>
</dbReference>